<evidence type="ECO:0000256" key="1">
    <source>
        <dbReference type="PROSITE-ProRule" id="PRU00169"/>
    </source>
</evidence>
<dbReference type="GO" id="GO:0000156">
    <property type="term" value="F:phosphorelay response regulator activity"/>
    <property type="evidence" value="ECO:0007669"/>
    <property type="project" value="TreeGrafter"/>
</dbReference>
<dbReference type="InterPro" id="IPR001789">
    <property type="entry name" value="Sig_transdc_resp-reg_receiver"/>
</dbReference>
<dbReference type="Pfam" id="PF13188">
    <property type="entry name" value="PAS_8"/>
    <property type="match status" value="1"/>
</dbReference>
<evidence type="ECO:0000259" key="2">
    <source>
        <dbReference type="PROSITE" id="PS50110"/>
    </source>
</evidence>
<dbReference type="GO" id="GO:0016301">
    <property type="term" value="F:kinase activity"/>
    <property type="evidence" value="ECO:0007669"/>
    <property type="project" value="UniProtKB-KW"/>
</dbReference>
<dbReference type="Proteomes" id="UP000233435">
    <property type="component" value="Unassembled WGS sequence"/>
</dbReference>
<proteinExistence type="predicted"/>
<dbReference type="InterPro" id="IPR000014">
    <property type="entry name" value="PAS"/>
</dbReference>
<keyword evidence="3" id="KW-0418">Kinase</keyword>
<dbReference type="PANTHER" id="PTHR45526:SF1">
    <property type="entry name" value="TRANSCRIPTIONAL REGULATORY PROTEIN DCUR-RELATED"/>
    <property type="match status" value="1"/>
</dbReference>
<comment type="caution">
    <text evidence="3">The sequence shown here is derived from an EMBL/GenBank/DDBJ whole genome shotgun (WGS) entry which is preliminary data.</text>
</comment>
<dbReference type="PROSITE" id="PS50110">
    <property type="entry name" value="RESPONSE_REGULATORY"/>
    <property type="match status" value="1"/>
</dbReference>
<dbReference type="CDD" id="cd00156">
    <property type="entry name" value="REC"/>
    <property type="match status" value="1"/>
</dbReference>
<name>A0A2N3HLP6_9FLAO</name>
<dbReference type="InterPro" id="IPR051271">
    <property type="entry name" value="2C-system_Tx_regulators"/>
</dbReference>
<accession>A0A2N3HLP6</accession>
<dbReference type="AlphaFoldDB" id="A0A2N3HLP6"/>
<dbReference type="InterPro" id="IPR011006">
    <property type="entry name" value="CheY-like_superfamily"/>
</dbReference>
<dbReference type="NCBIfam" id="TIGR00229">
    <property type="entry name" value="sensory_box"/>
    <property type="match status" value="1"/>
</dbReference>
<dbReference type="Gene3D" id="3.30.450.20">
    <property type="entry name" value="PAS domain"/>
    <property type="match status" value="1"/>
</dbReference>
<evidence type="ECO:0000313" key="4">
    <source>
        <dbReference type="Proteomes" id="UP000233435"/>
    </source>
</evidence>
<reference evidence="3 4" key="1">
    <citation type="submission" date="2017-12" db="EMBL/GenBank/DDBJ databases">
        <title>Confluentibacter flavum sp. nov., isolated from the saline lake.</title>
        <authorList>
            <person name="Yu L."/>
        </authorList>
    </citation>
    <scope>NUCLEOTIDE SEQUENCE [LARGE SCALE GENOMIC DNA]</scope>
    <source>
        <strain evidence="3 4">3B</strain>
    </source>
</reference>
<dbReference type="RefSeq" id="WP_106658850.1">
    <property type="nucleotide sequence ID" value="NZ_PJEO01000016.1"/>
</dbReference>
<evidence type="ECO:0000313" key="3">
    <source>
        <dbReference type="EMBL" id="PKQ45822.1"/>
    </source>
</evidence>
<gene>
    <name evidence="3" type="ORF">CSW08_05170</name>
</gene>
<dbReference type="Gene3D" id="3.40.50.2300">
    <property type="match status" value="1"/>
</dbReference>
<dbReference type="PANTHER" id="PTHR45526">
    <property type="entry name" value="TRANSCRIPTIONAL REGULATORY PROTEIN DPIA"/>
    <property type="match status" value="1"/>
</dbReference>
<dbReference type="OrthoDB" id="9124519at2"/>
<keyword evidence="1" id="KW-0597">Phosphoprotein</keyword>
<dbReference type="SUPFAM" id="SSF52172">
    <property type="entry name" value="CheY-like"/>
    <property type="match status" value="1"/>
</dbReference>
<dbReference type="InterPro" id="IPR035965">
    <property type="entry name" value="PAS-like_dom_sf"/>
</dbReference>
<sequence>MSKDSLTLSILIIEDNLGDFVLLEDHLLEKFDAIQIFHEESFESAILTIKSDKKIDIILLDLVLPDLQGEVLAKKIQQNTTDIPIIILTGYTDIDLARKILSLGVSDFLIKDEINPEILYKSIIYSLERKSYINGLNKTKKTYQDLFNLSPQPMWLYDTSTLFFLDVNQAAIDKYGYTLEEFRSMTIKDIRPKNQIKYLQDSLAKHALTGSVGFAGFFTHTLKSGKNISVEIFSSNIDYNGRLVRLVLANDVTDKLEHTKKIEAQNVKLKDIAWTQSHVVRAPLSRILGIINLIELESFNSKDLPYLIEQLKLSGNEMDVIVRNIVNEAKLLNINESNNE</sequence>
<dbReference type="SMART" id="SM00091">
    <property type="entry name" value="PAS"/>
    <property type="match status" value="1"/>
</dbReference>
<dbReference type="SMART" id="SM00448">
    <property type="entry name" value="REC"/>
    <property type="match status" value="1"/>
</dbReference>
<protein>
    <submittedName>
        <fullName evidence="3">Histidine kinase</fullName>
    </submittedName>
</protein>
<organism evidence="3 4">
    <name type="scientific">Confluentibacter flavum</name>
    <dbReference type="NCBI Taxonomy" id="1909700"/>
    <lineage>
        <taxon>Bacteria</taxon>
        <taxon>Pseudomonadati</taxon>
        <taxon>Bacteroidota</taxon>
        <taxon>Flavobacteriia</taxon>
        <taxon>Flavobacteriales</taxon>
        <taxon>Flavobacteriaceae</taxon>
        <taxon>Confluentibacter</taxon>
    </lineage>
</organism>
<keyword evidence="4" id="KW-1185">Reference proteome</keyword>
<dbReference type="EMBL" id="PJEO01000016">
    <property type="protein sequence ID" value="PKQ45822.1"/>
    <property type="molecule type" value="Genomic_DNA"/>
</dbReference>
<dbReference type="Pfam" id="PF00072">
    <property type="entry name" value="Response_reg"/>
    <property type="match status" value="1"/>
</dbReference>
<feature type="domain" description="Response regulatory" evidence="2">
    <location>
        <begin position="9"/>
        <end position="126"/>
    </location>
</feature>
<feature type="modified residue" description="4-aspartylphosphate" evidence="1">
    <location>
        <position position="61"/>
    </location>
</feature>
<dbReference type="SUPFAM" id="SSF55785">
    <property type="entry name" value="PYP-like sensor domain (PAS domain)"/>
    <property type="match status" value="1"/>
</dbReference>
<keyword evidence="3" id="KW-0808">Transferase</keyword>